<comment type="caution">
    <text evidence="1">The sequence shown here is derived from an EMBL/GenBank/DDBJ whole genome shotgun (WGS) entry which is preliminary data.</text>
</comment>
<organism evidence="1 2">
    <name type="scientific">Methylobacterium radiotolerans</name>
    <dbReference type="NCBI Taxonomy" id="31998"/>
    <lineage>
        <taxon>Bacteria</taxon>
        <taxon>Pseudomonadati</taxon>
        <taxon>Pseudomonadota</taxon>
        <taxon>Alphaproteobacteria</taxon>
        <taxon>Hyphomicrobiales</taxon>
        <taxon>Methylobacteriaceae</taxon>
        <taxon>Methylobacterium</taxon>
    </lineage>
</organism>
<name>A0ABV2NKG3_9HYPH</name>
<sequence>MRTDVGEISDDMEKRLGVALAAGSIVGIGVTLLPQEQEDALLGGSGQRQGQHAHRLAGRQRLRVRRIPAQLGVCRVI</sequence>
<protein>
    <submittedName>
        <fullName evidence="1">Uncharacterized protein</fullName>
    </submittedName>
</protein>
<accession>A0ABV2NKG3</accession>
<gene>
    <name evidence="1" type="ORF">ABIC20_004299</name>
</gene>
<dbReference type="GeneID" id="98907080"/>
<dbReference type="EMBL" id="JBEPNW010000002">
    <property type="protein sequence ID" value="MET3866990.1"/>
    <property type="molecule type" value="Genomic_DNA"/>
</dbReference>
<dbReference type="Proteomes" id="UP001549119">
    <property type="component" value="Unassembled WGS sequence"/>
</dbReference>
<proteinExistence type="predicted"/>
<dbReference type="RefSeq" id="WP_158682012.1">
    <property type="nucleotide sequence ID" value="NZ_BJXP01000123.1"/>
</dbReference>
<reference evidence="1 2" key="1">
    <citation type="submission" date="2024-06" db="EMBL/GenBank/DDBJ databases">
        <title>Genomics of switchgrass bacterial isolates.</title>
        <authorList>
            <person name="Shade A."/>
        </authorList>
    </citation>
    <scope>NUCLEOTIDE SEQUENCE [LARGE SCALE GENOMIC DNA]</scope>
    <source>
        <strain evidence="1 2">PvP084</strain>
    </source>
</reference>
<evidence type="ECO:0000313" key="2">
    <source>
        <dbReference type="Proteomes" id="UP001549119"/>
    </source>
</evidence>
<evidence type="ECO:0000313" key="1">
    <source>
        <dbReference type="EMBL" id="MET3866990.1"/>
    </source>
</evidence>
<keyword evidence="2" id="KW-1185">Reference proteome</keyword>